<dbReference type="InterPro" id="IPR039424">
    <property type="entry name" value="SBP_5"/>
</dbReference>
<dbReference type="PANTHER" id="PTHR30290:SF38">
    <property type="entry name" value="D,D-DIPEPTIDE-BINDING PERIPLASMIC PROTEIN DDPA-RELATED"/>
    <property type="match status" value="1"/>
</dbReference>
<comment type="caution">
    <text evidence="5">The sequence shown here is derived from an EMBL/GenBank/DDBJ whole genome shotgun (WGS) entry which is preliminary data.</text>
</comment>
<evidence type="ECO:0000256" key="2">
    <source>
        <dbReference type="ARBA" id="ARBA00022729"/>
    </source>
</evidence>
<accession>A0ABT0SI94</accession>
<proteinExistence type="inferred from homology"/>
<dbReference type="PANTHER" id="PTHR30290">
    <property type="entry name" value="PERIPLASMIC BINDING COMPONENT OF ABC TRANSPORTER"/>
    <property type="match status" value="1"/>
</dbReference>
<dbReference type="EMBL" id="JAIKTS010000002">
    <property type="protein sequence ID" value="MCL7714831.1"/>
    <property type="molecule type" value="Genomic_DNA"/>
</dbReference>
<comment type="similarity">
    <text evidence="1">Belongs to the bacterial solute-binding protein 5 family.</text>
</comment>
<reference evidence="5 6" key="1">
    <citation type="submission" date="2021-08" db="EMBL/GenBank/DDBJ databases">
        <title>Novel members of of the genus Stenotrophomonas from differernt environment.</title>
        <authorList>
            <person name="Deng Y."/>
        </authorList>
    </citation>
    <scope>NUCLEOTIDE SEQUENCE [LARGE SCALE GENOMIC DNA]</scope>
    <source>
        <strain evidence="5 6">CPCC 101365</strain>
    </source>
</reference>
<dbReference type="PIRSF" id="PIRSF002741">
    <property type="entry name" value="MppA"/>
    <property type="match status" value="1"/>
</dbReference>
<evidence type="ECO:0000313" key="5">
    <source>
        <dbReference type="EMBL" id="MCL7714831.1"/>
    </source>
</evidence>
<evidence type="ECO:0000256" key="3">
    <source>
        <dbReference type="SAM" id="SignalP"/>
    </source>
</evidence>
<evidence type="ECO:0000256" key="1">
    <source>
        <dbReference type="ARBA" id="ARBA00005695"/>
    </source>
</evidence>
<evidence type="ECO:0000313" key="6">
    <source>
        <dbReference type="Proteomes" id="UP001431235"/>
    </source>
</evidence>
<dbReference type="SUPFAM" id="SSF53850">
    <property type="entry name" value="Periplasmic binding protein-like II"/>
    <property type="match status" value="1"/>
</dbReference>
<dbReference type="InterPro" id="IPR030678">
    <property type="entry name" value="Peptide/Ni-bd"/>
</dbReference>
<dbReference type="InterPro" id="IPR000914">
    <property type="entry name" value="SBP_5_dom"/>
</dbReference>
<organism evidence="5 6">
    <name type="scientific">Stenotrophomonas mori</name>
    <dbReference type="NCBI Taxonomy" id="2871096"/>
    <lineage>
        <taxon>Bacteria</taxon>
        <taxon>Pseudomonadati</taxon>
        <taxon>Pseudomonadota</taxon>
        <taxon>Gammaproteobacteria</taxon>
        <taxon>Lysobacterales</taxon>
        <taxon>Lysobacteraceae</taxon>
        <taxon>Stenotrophomonas</taxon>
    </lineage>
</organism>
<dbReference type="Gene3D" id="3.10.105.10">
    <property type="entry name" value="Dipeptide-binding Protein, Domain 3"/>
    <property type="match status" value="1"/>
</dbReference>
<feature type="domain" description="Solute-binding protein family 5" evidence="4">
    <location>
        <begin position="63"/>
        <end position="433"/>
    </location>
</feature>
<dbReference type="Gene3D" id="3.90.76.10">
    <property type="entry name" value="Dipeptide-binding Protein, Domain 1"/>
    <property type="match status" value="1"/>
</dbReference>
<name>A0ABT0SI94_9GAMM</name>
<keyword evidence="2 3" id="KW-0732">Signal</keyword>
<dbReference type="Pfam" id="PF00496">
    <property type="entry name" value="SBP_bac_5"/>
    <property type="match status" value="1"/>
</dbReference>
<dbReference type="Gene3D" id="3.40.190.10">
    <property type="entry name" value="Periplasmic binding protein-like II"/>
    <property type="match status" value="1"/>
</dbReference>
<dbReference type="CDD" id="cd08502">
    <property type="entry name" value="PBP2_NikA_DppA_OppA_like_16"/>
    <property type="match status" value="1"/>
</dbReference>
<feature type="signal peptide" evidence="3">
    <location>
        <begin position="1"/>
        <end position="19"/>
    </location>
</feature>
<dbReference type="Proteomes" id="UP001431235">
    <property type="component" value="Unassembled WGS sequence"/>
</dbReference>
<sequence length="519" mass="56530">MKTCVIGLVAASIALGAQAGTLRVVPSAPLQILDPLSTTAHITRDHGFMVYDTLFGTDATGAIQPQMVESYSIDAAKTTWTFTLREGLEFHDGSPVTSADVIASLQRWQTLDIMGGKMKERTVRMRADDDRTFRIELSAPFALMLEALGKPSSIVPFIMQKSVVDAAGTGPVTRIVGSGPFRFVQEAFKPGERAIYARNARYRPRGEPASGTAGGKTVRVDAVEWVFLRDPQTAVNALRKKEVDFLDTAPFEQVPDLQKDPGLEVIDRPLSLSYVMRFNAMTPPFNDPRVRRAAMLAMSQEAILKVQVNVPGAFQSCTSVYPCGTTYSSPSAHYTGKPDFAAARRLLEDAGYDGTPVVILDTPEVRAQNKTAAMISALLRLAGFRTRLMPLDWASWLQKRTSMLPPDQGGWSIFVAGWSPLDLTVPLSSAPLTASGRAGWPGWFEDAEVESLLAQFADTQEPARQKAIATLIQERILAQAAIVPLGQASSYSVARRHSLDGLLPRIAATVYWNVSLSDK</sequence>
<feature type="chain" id="PRO_5045366415" evidence="3">
    <location>
        <begin position="20"/>
        <end position="519"/>
    </location>
</feature>
<evidence type="ECO:0000259" key="4">
    <source>
        <dbReference type="Pfam" id="PF00496"/>
    </source>
</evidence>
<protein>
    <submittedName>
        <fullName evidence="5">ABC transporter substrate-binding protein</fullName>
    </submittedName>
</protein>
<gene>
    <name evidence="5" type="ORF">K5L01_09265</name>
</gene>
<keyword evidence="6" id="KW-1185">Reference proteome</keyword>